<dbReference type="RefSeq" id="WP_025801826.1">
    <property type="nucleotide sequence ID" value="NZ_CP053842.1"/>
</dbReference>
<keyword evidence="5 7" id="KW-1133">Transmembrane helix</keyword>
<keyword evidence="4 7" id="KW-0812">Transmembrane</keyword>
<proteinExistence type="inferred from homology"/>
<dbReference type="AlphaFoldDB" id="A0A7M1LHK6"/>
<evidence type="ECO:0000256" key="6">
    <source>
        <dbReference type="ARBA" id="ARBA00023136"/>
    </source>
</evidence>
<sequence>MKSKLFLFFIIICAFLVIGVEYLPLINPNLTNFQSSNLAPNFKHVFGTDFLGRDIFSRTIFGLKTSIIIGFFAGILTTILAFIYAGISQIFKISSVFEHIIDAFLAVPNILFIMIFSTITSGEILDMILVIAIFSWMSSAKVFITNIKVIKTSPYILQAKCFCDSKFKLLFFEILPNLKGLFLSLFAINIAHSMAYEATLSFFGMGGDLSLISLGLMLNESTSAVLMGSWWVGFFPGFVLFLVIFAIIYASSKLENQGIKV</sequence>
<feature type="transmembrane region" description="Helical" evidence="7">
    <location>
        <begin position="230"/>
        <end position="251"/>
    </location>
</feature>
<evidence type="ECO:0000256" key="7">
    <source>
        <dbReference type="RuleBase" id="RU363032"/>
    </source>
</evidence>
<dbReference type="GO" id="GO:0055085">
    <property type="term" value="P:transmembrane transport"/>
    <property type="evidence" value="ECO:0007669"/>
    <property type="project" value="InterPro"/>
</dbReference>
<dbReference type="OrthoDB" id="9783218at2"/>
<dbReference type="Proteomes" id="UP000594749">
    <property type="component" value="Chromosome"/>
</dbReference>
<comment type="similarity">
    <text evidence="7">Belongs to the binding-protein-dependent transport system permease family.</text>
</comment>
<dbReference type="EMBL" id="CP063078">
    <property type="protein sequence ID" value="QOQ88072.1"/>
    <property type="molecule type" value="Genomic_DNA"/>
</dbReference>
<organism evidence="9 10">
    <name type="scientific">Campylobacter corcagiensis</name>
    <dbReference type="NCBI Taxonomy" id="1448857"/>
    <lineage>
        <taxon>Bacteria</taxon>
        <taxon>Pseudomonadati</taxon>
        <taxon>Campylobacterota</taxon>
        <taxon>Epsilonproteobacteria</taxon>
        <taxon>Campylobacterales</taxon>
        <taxon>Campylobacteraceae</taxon>
        <taxon>Campylobacter</taxon>
    </lineage>
</organism>
<dbReference type="InterPro" id="IPR050366">
    <property type="entry name" value="BP-dependent_transpt_permease"/>
</dbReference>
<gene>
    <name evidence="9" type="ORF">IMC76_04595</name>
</gene>
<dbReference type="GO" id="GO:0005886">
    <property type="term" value="C:plasma membrane"/>
    <property type="evidence" value="ECO:0007669"/>
    <property type="project" value="UniProtKB-SubCell"/>
</dbReference>
<evidence type="ECO:0000313" key="9">
    <source>
        <dbReference type="EMBL" id="QOQ88072.1"/>
    </source>
</evidence>
<evidence type="ECO:0000256" key="5">
    <source>
        <dbReference type="ARBA" id="ARBA00022989"/>
    </source>
</evidence>
<evidence type="ECO:0000313" key="10">
    <source>
        <dbReference type="Proteomes" id="UP000594749"/>
    </source>
</evidence>
<keyword evidence="6 7" id="KW-0472">Membrane</keyword>
<dbReference type="PANTHER" id="PTHR43386">
    <property type="entry name" value="OLIGOPEPTIDE TRANSPORT SYSTEM PERMEASE PROTEIN APPC"/>
    <property type="match status" value="1"/>
</dbReference>
<evidence type="ECO:0000256" key="1">
    <source>
        <dbReference type="ARBA" id="ARBA00004651"/>
    </source>
</evidence>
<dbReference type="PROSITE" id="PS50928">
    <property type="entry name" value="ABC_TM1"/>
    <property type="match status" value="1"/>
</dbReference>
<name>A0A7M1LHK6_9BACT</name>
<evidence type="ECO:0000256" key="3">
    <source>
        <dbReference type="ARBA" id="ARBA00022475"/>
    </source>
</evidence>
<evidence type="ECO:0000256" key="4">
    <source>
        <dbReference type="ARBA" id="ARBA00022692"/>
    </source>
</evidence>
<feature type="transmembrane region" description="Helical" evidence="7">
    <location>
        <begin position="67"/>
        <end position="87"/>
    </location>
</feature>
<dbReference type="CDD" id="cd06261">
    <property type="entry name" value="TM_PBP2"/>
    <property type="match status" value="1"/>
</dbReference>
<feature type="transmembrane region" description="Helical" evidence="7">
    <location>
        <begin position="99"/>
        <end position="121"/>
    </location>
</feature>
<comment type="subcellular location">
    <subcellularLocation>
        <location evidence="1 7">Cell membrane</location>
        <topology evidence="1 7">Multi-pass membrane protein</topology>
    </subcellularLocation>
</comment>
<protein>
    <submittedName>
        <fullName evidence="9">ABC transporter permease</fullName>
    </submittedName>
</protein>
<keyword evidence="2 7" id="KW-0813">Transport</keyword>
<dbReference type="Pfam" id="PF00528">
    <property type="entry name" value="BPD_transp_1"/>
    <property type="match status" value="1"/>
</dbReference>
<keyword evidence="10" id="KW-1185">Reference proteome</keyword>
<reference evidence="9 10" key="1">
    <citation type="submission" date="2020-10" db="EMBL/GenBank/DDBJ databases">
        <title>Campylobacter and Helicobacter PacBio genomes.</title>
        <authorList>
            <person name="Lane C."/>
        </authorList>
    </citation>
    <scope>NUCLEOTIDE SEQUENCE [LARGE SCALE GENOMIC DNA]</scope>
    <source>
        <strain evidence="9 10">2016D-0077</strain>
    </source>
</reference>
<evidence type="ECO:0000259" key="8">
    <source>
        <dbReference type="PROSITE" id="PS50928"/>
    </source>
</evidence>
<dbReference type="InterPro" id="IPR035906">
    <property type="entry name" value="MetI-like_sf"/>
</dbReference>
<feature type="transmembrane region" description="Helical" evidence="7">
    <location>
        <begin position="170"/>
        <end position="192"/>
    </location>
</feature>
<evidence type="ECO:0000256" key="2">
    <source>
        <dbReference type="ARBA" id="ARBA00022448"/>
    </source>
</evidence>
<dbReference type="PANTHER" id="PTHR43386:SF1">
    <property type="entry name" value="D,D-DIPEPTIDE TRANSPORT SYSTEM PERMEASE PROTEIN DDPC-RELATED"/>
    <property type="match status" value="1"/>
</dbReference>
<feature type="transmembrane region" description="Helical" evidence="7">
    <location>
        <begin position="127"/>
        <end position="149"/>
    </location>
</feature>
<dbReference type="InterPro" id="IPR000515">
    <property type="entry name" value="MetI-like"/>
</dbReference>
<feature type="domain" description="ABC transmembrane type-1" evidence="8">
    <location>
        <begin position="63"/>
        <end position="251"/>
    </location>
</feature>
<accession>A0A7M1LHK6</accession>
<keyword evidence="3" id="KW-1003">Cell membrane</keyword>
<dbReference type="SUPFAM" id="SSF161098">
    <property type="entry name" value="MetI-like"/>
    <property type="match status" value="1"/>
</dbReference>